<proteinExistence type="predicted"/>
<evidence type="ECO:0000313" key="3">
    <source>
        <dbReference type="Proteomes" id="UP000711047"/>
    </source>
</evidence>
<name>A0ABX2DML1_9BACL</name>
<evidence type="ECO:0000256" key="1">
    <source>
        <dbReference type="SAM" id="MobiDB-lite"/>
    </source>
</evidence>
<protein>
    <submittedName>
        <fullName evidence="2">Uncharacterized protein</fullName>
    </submittedName>
</protein>
<organism evidence="2 3">
    <name type="scientific">Paenibacillus tritici</name>
    <dbReference type="NCBI Taxonomy" id="1873425"/>
    <lineage>
        <taxon>Bacteria</taxon>
        <taxon>Bacillati</taxon>
        <taxon>Bacillota</taxon>
        <taxon>Bacilli</taxon>
        <taxon>Bacillales</taxon>
        <taxon>Paenibacillaceae</taxon>
        <taxon>Paenibacillus</taxon>
    </lineage>
</organism>
<feature type="region of interest" description="Disordered" evidence="1">
    <location>
        <begin position="47"/>
        <end position="71"/>
    </location>
</feature>
<dbReference type="RefSeq" id="WP_173130560.1">
    <property type="nucleotide sequence ID" value="NZ_JABMKX010000004.1"/>
</dbReference>
<keyword evidence="3" id="KW-1185">Reference proteome</keyword>
<comment type="caution">
    <text evidence="2">The sequence shown here is derived from an EMBL/GenBank/DDBJ whole genome shotgun (WGS) entry which is preliminary data.</text>
</comment>
<dbReference type="EMBL" id="JABMKX010000004">
    <property type="protein sequence ID" value="NQX45334.1"/>
    <property type="molecule type" value="Genomic_DNA"/>
</dbReference>
<reference evidence="2 3" key="1">
    <citation type="submission" date="2020-05" db="EMBL/GenBank/DDBJ databases">
        <title>Paenibacillus glebae, sp. nov., Paenibacillus humi sp. nov., Paenibacillus pedi sp. nov., Paenibacillus terrestris sp. nov. and Paenibacillus terricola sp. nov., isolated from a forest top soil sample.</title>
        <authorList>
            <person name="Qi S."/>
            <person name="Carlier A."/>
            <person name="Cnockaert M."/>
            <person name="Vandamme P."/>
        </authorList>
    </citation>
    <scope>NUCLEOTIDE SEQUENCE [LARGE SCALE GENOMIC DNA]</scope>
    <source>
        <strain evidence="2 3">LMG 29502</strain>
    </source>
</reference>
<evidence type="ECO:0000313" key="2">
    <source>
        <dbReference type="EMBL" id="NQX45334.1"/>
    </source>
</evidence>
<accession>A0ABX2DML1</accession>
<dbReference type="Proteomes" id="UP000711047">
    <property type="component" value="Unassembled WGS sequence"/>
</dbReference>
<sequence length="71" mass="7211">MLSLQTRNKVDALIAALTERLIPGVQGAGELPLAAIDSLAGLIASSSGEVPDSPSPICGFIAPAPPEEDEE</sequence>
<gene>
    <name evidence="2" type="ORF">HQN87_08315</name>
</gene>